<keyword evidence="3" id="KW-1185">Reference proteome</keyword>
<sequence>MLTTMARAISTVLFLKDKYQWFNLANFASLNNDGKHVNANIYNIDFIANRPDLLYFVDAKGNHSSVGQGHLTINKVHLGDITINSQTINQGDKLPNFTIGNEGALNFVNSEGFGDLNVKFEVVNYNGADGTYKITLKENGHNNYTFNVIEELLQ</sequence>
<evidence type="ECO:0000259" key="1">
    <source>
        <dbReference type="Pfam" id="PF18676"/>
    </source>
</evidence>
<dbReference type="RefSeq" id="WP_181463247.1">
    <property type="nucleotide sequence ID" value="NZ_UAPV01000006.1"/>
</dbReference>
<evidence type="ECO:0000313" key="2">
    <source>
        <dbReference type="EMBL" id="SPT78921.1"/>
    </source>
</evidence>
<feature type="domain" description="MBG" evidence="1">
    <location>
        <begin position="81"/>
        <end position="150"/>
    </location>
</feature>
<proteinExistence type="predicted"/>
<evidence type="ECO:0000313" key="3">
    <source>
        <dbReference type="Proteomes" id="UP000250086"/>
    </source>
</evidence>
<gene>
    <name evidence="2" type="ORF">NCTC13093_02553</name>
</gene>
<dbReference type="EMBL" id="UAPV01000006">
    <property type="protein sequence ID" value="SPT78921.1"/>
    <property type="molecule type" value="Genomic_DNA"/>
</dbReference>
<dbReference type="AlphaFoldDB" id="A0A2X0XNB6"/>
<dbReference type="InterPro" id="IPR041286">
    <property type="entry name" value="MBG_2"/>
</dbReference>
<dbReference type="Proteomes" id="UP000250086">
    <property type="component" value="Unassembled WGS sequence"/>
</dbReference>
<organism evidence="2 3">
    <name type="scientific">Anaerobiospirillum thomasii</name>
    <dbReference type="NCBI Taxonomy" id="179995"/>
    <lineage>
        <taxon>Bacteria</taxon>
        <taxon>Pseudomonadati</taxon>
        <taxon>Pseudomonadota</taxon>
        <taxon>Gammaproteobacteria</taxon>
        <taxon>Aeromonadales</taxon>
        <taxon>Succinivibrionaceae</taxon>
        <taxon>Anaerobiospirillum</taxon>
    </lineage>
</organism>
<reference evidence="2 3" key="1">
    <citation type="submission" date="2018-06" db="EMBL/GenBank/DDBJ databases">
        <authorList>
            <consortium name="Pathogen Informatics"/>
            <person name="Doyle S."/>
        </authorList>
    </citation>
    <scope>NUCLEOTIDE SEQUENCE [LARGE SCALE GENOMIC DNA]</scope>
    <source>
        <strain evidence="2 3">NCTC13093</strain>
    </source>
</reference>
<name>A0A2X0XNB6_9GAMM</name>
<protein>
    <recommendedName>
        <fullName evidence="1">MBG domain-containing protein</fullName>
    </recommendedName>
</protein>
<dbReference type="Pfam" id="PF18676">
    <property type="entry name" value="MBG_2"/>
    <property type="match status" value="1"/>
</dbReference>
<accession>A0A2X0XNB6</accession>